<evidence type="ECO:0000256" key="6">
    <source>
        <dbReference type="SAM" id="MobiDB-lite"/>
    </source>
</evidence>
<dbReference type="Gene3D" id="3.40.1810.10">
    <property type="entry name" value="Transcription factor, MADS-box"/>
    <property type="match status" value="1"/>
</dbReference>
<evidence type="ECO:0000256" key="3">
    <source>
        <dbReference type="ARBA" id="ARBA00023125"/>
    </source>
</evidence>
<comment type="subcellular location">
    <subcellularLocation>
        <location evidence="1">Nucleus</location>
    </subcellularLocation>
</comment>
<dbReference type="EMBL" id="AC005168">
    <property type="protein sequence ID" value="AAC32246.1"/>
    <property type="molecule type" value="Genomic_DNA"/>
</dbReference>
<reference key="1">
    <citation type="journal article" date="1999" name="Nature">
        <title>Sequence and analysis of chromosome 2 of the plant Arabidopsis thaliana.</title>
        <authorList>
            <person name="Lin X."/>
            <person name="Kaul S."/>
            <person name="Rounsley S."/>
            <person name="Shea T.P."/>
            <person name="Benito M.I."/>
            <person name="Town C.D."/>
            <person name="Fujii C.Y."/>
            <person name="Mason T."/>
            <person name="Bowman C.L."/>
            <person name="Barnstead M."/>
            <person name="Feldblyum T.V."/>
            <person name="Buell C.R."/>
            <person name="Ketchum K.A."/>
            <person name="Lee J."/>
            <person name="Ronning C.M."/>
            <person name="Koo H.L."/>
            <person name="Moffat K.S."/>
            <person name="Cronin L.A."/>
            <person name="Shen M."/>
            <person name="Pai G."/>
            <person name="Van Aken S."/>
            <person name="Umayam L."/>
            <person name="Tallon L.J."/>
            <person name="Gill J.E."/>
            <person name="Adams M.D."/>
            <person name="Carrera A.J."/>
            <person name="Creasy T.H."/>
            <person name="Goodman H.M."/>
            <person name="Somerville C.R."/>
            <person name="Copenhaver G.P."/>
            <person name="Preuss D."/>
            <person name="Nierman W.C."/>
            <person name="White O."/>
            <person name="Eisen J.A."/>
            <person name="Salzberg S.L."/>
            <person name="Fraser C.M."/>
            <person name="Venter J.C."/>
        </authorList>
    </citation>
    <scope>NUCLEOTIDE SEQUENCE [LARGE SCALE GENOMIC DNA]</scope>
    <source>
        <strain>cv. Columbia</strain>
    </source>
</reference>
<feature type="compositionally biased region" description="Polar residues" evidence="6">
    <location>
        <begin position="220"/>
        <end position="238"/>
    </location>
</feature>
<dbReference type="InterPro" id="IPR033897">
    <property type="entry name" value="SRF-like_MADS-box"/>
</dbReference>
<dbReference type="Pfam" id="PF00319">
    <property type="entry name" value="SRF-TF"/>
    <property type="match status" value="1"/>
</dbReference>
<keyword evidence="2" id="KW-0805">Transcription regulation</keyword>
<dbReference type="PANTHER" id="PTHR48019">
    <property type="entry name" value="SERUM RESPONSE FACTOR HOMOLOG"/>
    <property type="match status" value="1"/>
</dbReference>
<dbReference type="TAIR" id="AT2G26880"/>
<evidence type="ECO:0000259" key="7">
    <source>
        <dbReference type="PROSITE" id="PS50066"/>
    </source>
</evidence>
<keyword evidence="5" id="KW-0539">Nucleus</keyword>
<proteinExistence type="predicted"/>
<feature type="region of interest" description="Disordered" evidence="6">
    <location>
        <begin position="220"/>
        <end position="248"/>
    </location>
</feature>
<evidence type="ECO:0000313" key="8">
    <source>
        <dbReference type="EMBL" id="AAC32246.1"/>
    </source>
</evidence>
<accession>O81019</accession>
<dbReference type="GO" id="GO:0006355">
    <property type="term" value="P:regulation of DNA-templated transcription"/>
    <property type="evidence" value="ECO:0000304"/>
    <property type="project" value="TAIR"/>
</dbReference>
<dbReference type="PROSITE" id="PS50066">
    <property type="entry name" value="MADS_BOX_2"/>
    <property type="match status" value="1"/>
</dbReference>
<dbReference type="SUPFAM" id="SSF55455">
    <property type="entry name" value="SRF-like"/>
    <property type="match status" value="1"/>
</dbReference>
<dbReference type="PRINTS" id="PR00404">
    <property type="entry name" value="MADSDOMAIN"/>
</dbReference>
<dbReference type="GO" id="GO:0005634">
    <property type="term" value="C:nucleus"/>
    <property type="evidence" value="ECO:0007669"/>
    <property type="project" value="UniProtKB-SubCell"/>
</dbReference>
<dbReference type="CDD" id="cd00266">
    <property type="entry name" value="MADS_SRF_like"/>
    <property type="match status" value="1"/>
</dbReference>
<dbReference type="GO" id="GO:0000987">
    <property type="term" value="F:cis-regulatory region sequence-specific DNA binding"/>
    <property type="evidence" value="ECO:0007669"/>
    <property type="project" value="InterPro"/>
</dbReference>
<evidence type="ECO:0000256" key="4">
    <source>
        <dbReference type="ARBA" id="ARBA00023163"/>
    </source>
</evidence>
<organism evidence="8">
    <name type="scientific">Arabidopsis thaliana</name>
    <name type="common">Mouse-ear cress</name>
    <dbReference type="NCBI Taxonomy" id="3702"/>
    <lineage>
        <taxon>Eukaryota</taxon>
        <taxon>Viridiplantae</taxon>
        <taxon>Streptophyta</taxon>
        <taxon>Embryophyta</taxon>
        <taxon>Tracheophyta</taxon>
        <taxon>Spermatophyta</taxon>
        <taxon>Magnoliopsida</taxon>
        <taxon>eudicotyledons</taxon>
        <taxon>Gunneridae</taxon>
        <taxon>Pentapetalae</taxon>
        <taxon>rosids</taxon>
        <taxon>malvids</taxon>
        <taxon>Brassicales</taxon>
        <taxon>Brassicaceae</taxon>
        <taxon>Camelineae</taxon>
        <taxon>Arabidopsis</taxon>
    </lineage>
</organism>
<evidence type="ECO:0000256" key="2">
    <source>
        <dbReference type="ARBA" id="ARBA00023015"/>
    </source>
</evidence>
<dbReference type="GO" id="GO:0000981">
    <property type="term" value="F:DNA-binding transcription factor activity, RNA polymerase II-specific"/>
    <property type="evidence" value="ECO:0007669"/>
    <property type="project" value="InterPro"/>
</dbReference>
<dbReference type="InterPro" id="IPR050142">
    <property type="entry name" value="MADS-box/MEF2_TF"/>
</dbReference>
<reference evidence="8" key="2">
    <citation type="submission" date="2000-03" db="EMBL/GenBank/DDBJ databases">
        <authorList>
            <person name="Rounsley S.D."/>
            <person name="Ronning C.M."/>
            <person name="Lin X."/>
            <person name="Ketchum K.A."/>
            <person name="Crosby M.L."/>
            <person name="Brandon R.C."/>
            <person name="Sykes S.M."/>
            <person name="Kaul S."/>
            <person name="Mason T.M."/>
            <person name="Kerlavage A.R."/>
            <person name="Adams M.D."/>
            <person name="Somerville C.R."/>
            <person name="Venter J.C."/>
        </authorList>
    </citation>
    <scope>NUCLEOTIDE SEQUENCE</scope>
</reference>
<sequence length="248" mass="29039">MTRKKVKLAWIENDNTRAISLRKRRVGLVKKVRELSILCDIKACTIVFSPNEAELMVWPSVERLMDIELFLNEKTNKVNEKLIKSCKKNKEYVSNELMMQLQRGRRIHDLNLSEIYTLLSYSRETIMSFRKKFDFMQHSPLRDPPVLPFEVQVEQFKSTTKDAFLGGDLDVERARNTNEATRIINIDSLRENKSYYLIDQWFPTPEPPKPVTYQQIGYETSNRRGYNPYQGSSSNGNPNFEMMSVSPK</sequence>
<reference evidence="8" key="3">
    <citation type="submission" date="2002-02" db="EMBL/GenBank/DDBJ databases">
        <authorList>
            <person name="Town C.D."/>
            <person name="Kaul S."/>
        </authorList>
    </citation>
    <scope>NUCLEOTIDE SEQUENCE</scope>
</reference>
<keyword evidence="4" id="KW-0804">Transcription</keyword>
<evidence type="ECO:0000256" key="1">
    <source>
        <dbReference type="ARBA" id="ARBA00004123"/>
    </source>
</evidence>
<dbReference type="GO" id="GO:0003700">
    <property type="term" value="F:DNA-binding transcription factor activity"/>
    <property type="evidence" value="ECO:0000250"/>
    <property type="project" value="TAIR"/>
</dbReference>
<feature type="domain" description="MADS-box" evidence="7">
    <location>
        <begin position="1"/>
        <end position="51"/>
    </location>
</feature>
<dbReference type="InterPro" id="IPR002100">
    <property type="entry name" value="TF_MADSbox"/>
</dbReference>
<dbReference type="GO" id="GO:0046983">
    <property type="term" value="F:protein dimerization activity"/>
    <property type="evidence" value="ECO:0007669"/>
    <property type="project" value="InterPro"/>
</dbReference>
<protein>
    <submittedName>
        <fullName evidence="8">Putative MADS-box protein</fullName>
    </submittedName>
</protein>
<name>O81019_ARATH</name>
<dbReference type="SMART" id="SM00432">
    <property type="entry name" value="MADS"/>
    <property type="match status" value="1"/>
</dbReference>
<dbReference type="GO" id="GO:0045944">
    <property type="term" value="P:positive regulation of transcription by RNA polymerase II"/>
    <property type="evidence" value="ECO:0007669"/>
    <property type="project" value="InterPro"/>
</dbReference>
<dbReference type="InterPro" id="IPR036879">
    <property type="entry name" value="TF_MADSbox_sf"/>
</dbReference>
<keyword evidence="3" id="KW-0238">DNA-binding</keyword>
<dbReference type="AlphaFoldDB" id="O81019"/>
<evidence type="ECO:0000256" key="5">
    <source>
        <dbReference type="ARBA" id="ARBA00023242"/>
    </source>
</evidence>
<dbReference type="PIR" id="T02647">
    <property type="entry name" value="T02647"/>
</dbReference>
<gene>
    <name evidence="8" type="ordered locus">At2g26880</name>
</gene>